<gene>
    <name evidence="1" type="ORF">triss_7</name>
</gene>
<dbReference type="InterPro" id="IPR024072">
    <property type="entry name" value="DHFR-like_dom_sf"/>
</dbReference>
<accession>A0A6G8RCC4</accession>
<evidence type="ECO:0000313" key="1">
    <source>
        <dbReference type="EMBL" id="QIN99027.1"/>
    </source>
</evidence>
<dbReference type="Gene3D" id="3.40.430.10">
    <property type="entry name" value="Dihydrofolate Reductase, subunit A"/>
    <property type="match status" value="1"/>
</dbReference>
<dbReference type="SUPFAM" id="SSF53597">
    <property type="entry name" value="Dihydrofolate reductase-like"/>
    <property type="match status" value="1"/>
</dbReference>
<sequence>MSGLTNKDINMANSPTKEINVINLIFAMGQNGEFGLSPEFMKHQVDSCKTMEEVRALPKSGLPWKCPSDMLFFRTMTNSVATEPGYNAYQQLRGQFPSDQLRNMIADVTVKMVGHSVLLAGRNTYMTMSLPMSAHRILLPVSRQIMASEGYNNLGEMAADLESRGTDVWIVGGAELILSALEEHAKDLLRIDNMFISTIKQSGPSDILMDRSKLMMYIDSDFTYNDEYVDNKQVLIQRYRSLHE</sequence>
<protein>
    <recommendedName>
        <fullName evidence="3">Dihydrofolate reductase</fullName>
    </recommendedName>
</protein>
<reference evidence="2" key="1">
    <citation type="submission" date="2020-02" db="EMBL/GenBank/DDBJ databases">
        <authorList>
            <person name="Olsen N.S."/>
            <person name="Forero-Junco L."/>
            <person name="Kot W."/>
            <person name="Hansen L.H."/>
        </authorList>
    </citation>
    <scope>NUCLEOTIDE SEQUENCE [LARGE SCALE GENOMIC DNA]</scope>
</reference>
<organism evidence="1 2">
    <name type="scientific">Salmonella phage triss</name>
    <dbReference type="NCBI Taxonomy" id="2713324"/>
    <lineage>
        <taxon>Viruses</taxon>
        <taxon>Duplodnaviria</taxon>
        <taxon>Heunggongvirae</taxon>
        <taxon>Uroviricota</taxon>
        <taxon>Caudoviricetes</taxon>
        <taxon>Rosemountvirus</taxon>
        <taxon>Rosemountvirus yarpen</taxon>
    </lineage>
</organism>
<evidence type="ECO:0000313" key="2">
    <source>
        <dbReference type="Proteomes" id="UP000502618"/>
    </source>
</evidence>
<proteinExistence type="predicted"/>
<dbReference type="EMBL" id="MT074446">
    <property type="protein sequence ID" value="QIN99027.1"/>
    <property type="molecule type" value="Genomic_DNA"/>
</dbReference>
<evidence type="ECO:0008006" key="3">
    <source>
        <dbReference type="Google" id="ProtNLM"/>
    </source>
</evidence>
<dbReference type="Proteomes" id="UP000502618">
    <property type="component" value="Segment"/>
</dbReference>
<name>A0A6G8RCC4_9CAUD</name>